<accession>A0AAJ6TL66</accession>
<organism evidence="18 19">
    <name type="scientific">Populus euphratica</name>
    <name type="common">Euphrates poplar</name>
    <dbReference type="NCBI Taxonomy" id="75702"/>
    <lineage>
        <taxon>Eukaryota</taxon>
        <taxon>Viridiplantae</taxon>
        <taxon>Streptophyta</taxon>
        <taxon>Embryophyta</taxon>
        <taxon>Tracheophyta</taxon>
        <taxon>Spermatophyta</taxon>
        <taxon>Magnoliopsida</taxon>
        <taxon>eudicotyledons</taxon>
        <taxon>Gunneridae</taxon>
        <taxon>Pentapetalae</taxon>
        <taxon>rosids</taxon>
        <taxon>fabids</taxon>
        <taxon>Malpighiales</taxon>
        <taxon>Salicaceae</taxon>
        <taxon>Saliceae</taxon>
        <taxon>Populus</taxon>
    </lineage>
</organism>
<keyword evidence="10 14" id="KW-1133">Transmembrane helix</keyword>
<dbReference type="Pfam" id="PF07714">
    <property type="entry name" value="PK_Tyr_Ser-Thr"/>
    <property type="match status" value="1"/>
</dbReference>
<evidence type="ECO:0000256" key="11">
    <source>
        <dbReference type="ARBA" id="ARBA00023136"/>
    </source>
</evidence>
<keyword evidence="8" id="KW-0418">Kinase</keyword>
<dbReference type="InterPro" id="IPR000719">
    <property type="entry name" value="Prot_kinase_dom"/>
</dbReference>
<keyword evidence="4 14" id="KW-0812">Transmembrane</keyword>
<keyword evidence="5 15" id="KW-0732">Signal</keyword>
<dbReference type="FunFam" id="3.30.430.20:FF:000002">
    <property type="entry name" value="Cysteine-rich receptor-like protein kinase 10"/>
    <property type="match status" value="1"/>
</dbReference>
<evidence type="ECO:0000259" key="17">
    <source>
        <dbReference type="PROSITE" id="PS51473"/>
    </source>
</evidence>
<dbReference type="Gene3D" id="3.30.430.20">
    <property type="entry name" value="Gnk2 domain, C-X8-C-X2-C motif"/>
    <property type="match status" value="2"/>
</dbReference>
<evidence type="ECO:0000256" key="2">
    <source>
        <dbReference type="ARBA" id="ARBA00022527"/>
    </source>
</evidence>
<proteinExistence type="predicted"/>
<evidence type="ECO:0000256" key="10">
    <source>
        <dbReference type="ARBA" id="ARBA00022989"/>
    </source>
</evidence>
<evidence type="ECO:0000256" key="7">
    <source>
        <dbReference type="ARBA" id="ARBA00022741"/>
    </source>
</evidence>
<keyword evidence="18" id="KW-1185">Reference proteome</keyword>
<dbReference type="SUPFAM" id="SSF56112">
    <property type="entry name" value="Protein kinase-like (PK-like)"/>
    <property type="match status" value="1"/>
</dbReference>
<dbReference type="CDD" id="cd14066">
    <property type="entry name" value="STKc_IRAK"/>
    <property type="match status" value="1"/>
</dbReference>
<evidence type="ECO:0000259" key="16">
    <source>
        <dbReference type="PROSITE" id="PS50011"/>
    </source>
</evidence>
<evidence type="ECO:0000256" key="6">
    <source>
        <dbReference type="ARBA" id="ARBA00022737"/>
    </source>
</evidence>
<dbReference type="FunFam" id="3.30.200.20:FF:000924">
    <property type="entry name" value="Uncharacterized protein"/>
    <property type="match status" value="1"/>
</dbReference>
<dbReference type="KEGG" id="peu:105116958"/>
<keyword evidence="9" id="KW-0067">ATP-binding</keyword>
<dbReference type="RefSeq" id="XP_011012776.1">
    <property type="nucleotide sequence ID" value="XM_011014474.1"/>
</dbReference>
<dbReference type="PROSITE" id="PS51473">
    <property type="entry name" value="GNK2"/>
    <property type="match status" value="2"/>
</dbReference>
<feature type="domain" description="Gnk2-homologous" evidence="17">
    <location>
        <begin position="31"/>
        <end position="133"/>
    </location>
</feature>
<feature type="transmembrane region" description="Helical" evidence="14">
    <location>
        <begin position="268"/>
        <end position="294"/>
    </location>
</feature>
<reference evidence="19" key="1">
    <citation type="submission" date="2025-08" db="UniProtKB">
        <authorList>
            <consortium name="RefSeq"/>
        </authorList>
    </citation>
    <scope>IDENTIFICATION</scope>
</reference>
<dbReference type="Proteomes" id="UP000694918">
    <property type="component" value="Unplaced"/>
</dbReference>
<evidence type="ECO:0000256" key="15">
    <source>
        <dbReference type="SAM" id="SignalP"/>
    </source>
</evidence>
<evidence type="ECO:0000256" key="8">
    <source>
        <dbReference type="ARBA" id="ARBA00022777"/>
    </source>
</evidence>
<dbReference type="InterPro" id="IPR002902">
    <property type="entry name" value="GNK2"/>
</dbReference>
<feature type="domain" description="Protein kinase" evidence="16">
    <location>
        <begin position="353"/>
        <end position="655"/>
    </location>
</feature>
<evidence type="ECO:0000256" key="4">
    <source>
        <dbReference type="ARBA" id="ARBA00022692"/>
    </source>
</evidence>
<evidence type="ECO:0000256" key="5">
    <source>
        <dbReference type="ARBA" id="ARBA00022729"/>
    </source>
</evidence>
<evidence type="ECO:0000313" key="19">
    <source>
        <dbReference type="RefSeq" id="XP_011012776.1"/>
    </source>
</evidence>
<dbReference type="InterPro" id="IPR001245">
    <property type="entry name" value="Ser-Thr/Tyr_kinase_cat_dom"/>
</dbReference>
<dbReference type="Gene3D" id="1.10.510.10">
    <property type="entry name" value="Transferase(Phosphotransferase) domain 1"/>
    <property type="match status" value="1"/>
</dbReference>
<evidence type="ECO:0000256" key="9">
    <source>
        <dbReference type="ARBA" id="ARBA00022840"/>
    </source>
</evidence>
<evidence type="ECO:0000256" key="13">
    <source>
        <dbReference type="ARBA" id="ARBA00023180"/>
    </source>
</evidence>
<dbReference type="GO" id="GO:0005524">
    <property type="term" value="F:ATP binding"/>
    <property type="evidence" value="ECO:0007669"/>
    <property type="project" value="UniProtKB-KW"/>
</dbReference>
<dbReference type="Pfam" id="PF01657">
    <property type="entry name" value="Stress-antifung"/>
    <property type="match status" value="2"/>
</dbReference>
<dbReference type="PROSITE" id="PS50011">
    <property type="entry name" value="PROTEIN_KINASE_DOM"/>
    <property type="match status" value="1"/>
</dbReference>
<keyword evidence="3" id="KW-0808">Transferase</keyword>
<evidence type="ECO:0000256" key="14">
    <source>
        <dbReference type="SAM" id="Phobius"/>
    </source>
</evidence>
<dbReference type="PROSITE" id="PS00108">
    <property type="entry name" value="PROTEIN_KINASE_ST"/>
    <property type="match status" value="1"/>
</dbReference>
<dbReference type="InterPro" id="IPR038408">
    <property type="entry name" value="GNK2_sf"/>
</dbReference>
<dbReference type="InterPro" id="IPR011009">
    <property type="entry name" value="Kinase-like_dom_sf"/>
</dbReference>
<dbReference type="FunFam" id="1.10.510.10:FF:000467">
    <property type="entry name" value="Liguleless narrow1"/>
    <property type="match status" value="1"/>
</dbReference>
<feature type="domain" description="Gnk2-homologous" evidence="17">
    <location>
        <begin position="139"/>
        <end position="246"/>
    </location>
</feature>
<keyword evidence="13" id="KW-0325">Glycoprotein</keyword>
<name>A0AAJ6TL66_POPEU</name>
<gene>
    <name evidence="19" type="primary">LOC105116958</name>
</gene>
<protein>
    <submittedName>
        <fullName evidence="19">Cysteine-rich receptor-like protein kinase 10</fullName>
    </submittedName>
</protein>
<dbReference type="PANTHER" id="PTHR27002:SF679">
    <property type="entry name" value="CYSTEINE-RICH RECEPTOR-LIKE PROTEIN KINASE 10 ISOFORM X1"/>
    <property type="match status" value="1"/>
</dbReference>
<dbReference type="Gene3D" id="3.30.200.20">
    <property type="entry name" value="Phosphorylase Kinase, domain 1"/>
    <property type="match status" value="1"/>
</dbReference>
<dbReference type="GO" id="GO:0004674">
    <property type="term" value="F:protein serine/threonine kinase activity"/>
    <property type="evidence" value="ECO:0007669"/>
    <property type="project" value="UniProtKB-KW"/>
</dbReference>
<keyword evidence="2" id="KW-0723">Serine/threonine-protein kinase</keyword>
<keyword evidence="7" id="KW-0547">Nucleotide-binding</keyword>
<evidence type="ECO:0000256" key="12">
    <source>
        <dbReference type="ARBA" id="ARBA00023170"/>
    </source>
</evidence>
<keyword evidence="12" id="KW-0675">Receptor</keyword>
<dbReference type="SMART" id="SM00220">
    <property type="entry name" value="S_TKc"/>
    <property type="match status" value="1"/>
</dbReference>
<evidence type="ECO:0000256" key="1">
    <source>
        <dbReference type="ARBA" id="ARBA00004167"/>
    </source>
</evidence>
<dbReference type="GO" id="GO:0005886">
    <property type="term" value="C:plasma membrane"/>
    <property type="evidence" value="ECO:0007669"/>
    <property type="project" value="TreeGrafter"/>
</dbReference>
<dbReference type="GeneID" id="105116958"/>
<keyword evidence="11 14" id="KW-0472">Membrane</keyword>
<evidence type="ECO:0000256" key="3">
    <source>
        <dbReference type="ARBA" id="ARBA00022679"/>
    </source>
</evidence>
<feature type="signal peptide" evidence="15">
    <location>
        <begin position="1"/>
        <end position="30"/>
    </location>
</feature>
<dbReference type="CDD" id="cd23509">
    <property type="entry name" value="Gnk2-like"/>
    <property type="match status" value="2"/>
</dbReference>
<sequence>MGHNFLVVKKGFQILLLYFSIANLLDLAYADPPYKLCSNKSNNADNSPFQNKLEILMASLSSNASVSKNFITSTGIDPDRVYAQYMCLNYVTNESCRTCVAAASQDIRQLCPGDKEAVVWGELCQLRYSNQRFLSRLDVSGNIPQQNPKNISNPEHLSLVVNKTLSSLIKKAAFGPSANMYATRDEPFTNSDNFFSLVQCSTDLSPNDCYTCLEVAIRNVTTCCLFSRGARVLSRSCYLRYELYAFYDGATESSQSPATGKGNESEKWIITISTVASTLLVVAILGSFFCHLAMKFRMRKCKKENTSQDGKFRVFDHPNHNDFQHQDFQRDGLNDRESAIMDLASINAATDNFSETNFLGQGGFGPVYKVNELQYLMFKLKLPYGFKGILSDGKELAVKRLSASSEQGKNEFTNEVQLIMKLQHKNLVKLLGFCVDGEEKLLVYEFMPNNSLDMVLFDRKKRAQLSWRSRIHIINGIAKGTLYLHEDSRLRIIHRDLKASNILLDNNMNPKISDFGMARIMEANEGEGNTVRIAGTYGYMAPEYAMEGLYSTKSDVFSFGVILLEIITGRKNSGFHKSKRAPSLLAYAWELCNNGKELEMIDPVLADSCCSDEFSRCVHIGLLCVQEDASERPAMSSVVLMLKSDNSIDLPHPQRPAIFAGRFTDHHEAKANDCSVSGLTVSDTLPR</sequence>
<comment type="subcellular location">
    <subcellularLocation>
        <location evidence="1">Membrane</location>
        <topology evidence="1">Single-pass membrane protein</topology>
    </subcellularLocation>
</comment>
<keyword evidence="6" id="KW-0677">Repeat</keyword>
<feature type="chain" id="PRO_5042618928" evidence="15">
    <location>
        <begin position="31"/>
        <end position="687"/>
    </location>
</feature>
<dbReference type="AlphaFoldDB" id="A0AAJ6TL66"/>
<dbReference type="PANTHER" id="PTHR27002">
    <property type="entry name" value="RECEPTOR-LIKE SERINE/THREONINE-PROTEIN KINASE SD1-8"/>
    <property type="match status" value="1"/>
</dbReference>
<dbReference type="InterPro" id="IPR008271">
    <property type="entry name" value="Ser/Thr_kinase_AS"/>
</dbReference>
<evidence type="ECO:0000313" key="18">
    <source>
        <dbReference type="Proteomes" id="UP000694918"/>
    </source>
</evidence>